<proteinExistence type="predicted"/>
<feature type="transmembrane region" description="Helical" evidence="1">
    <location>
        <begin position="59"/>
        <end position="77"/>
    </location>
</feature>
<keyword evidence="1" id="KW-0472">Membrane</keyword>
<sequence>MSWDTQPGDTESADFTPWPRPVPWHVLSALKKVFLVAAVLVGVHQLFPSTTLSSSLSSTFTLLVVMSWLGPLARILAAKPWTRKAPEAE</sequence>
<dbReference type="RefSeq" id="WP_104122182.1">
    <property type="nucleotide sequence ID" value="NZ_PRKW01000005.1"/>
</dbReference>
<accession>A0A2S5IW56</accession>
<dbReference type="EMBL" id="PRKW01000005">
    <property type="protein sequence ID" value="PPB48780.1"/>
    <property type="molecule type" value="Genomic_DNA"/>
</dbReference>
<keyword evidence="1" id="KW-1133">Transmembrane helix</keyword>
<organism evidence="2 3">
    <name type="scientific">Arthrobacter pityocampae</name>
    <dbReference type="NCBI Taxonomy" id="547334"/>
    <lineage>
        <taxon>Bacteria</taxon>
        <taxon>Bacillati</taxon>
        <taxon>Actinomycetota</taxon>
        <taxon>Actinomycetes</taxon>
        <taxon>Micrococcales</taxon>
        <taxon>Micrococcaceae</taxon>
        <taxon>Arthrobacter</taxon>
    </lineage>
</organism>
<evidence type="ECO:0000256" key="1">
    <source>
        <dbReference type="SAM" id="Phobius"/>
    </source>
</evidence>
<keyword evidence="3" id="KW-1185">Reference proteome</keyword>
<evidence type="ECO:0000313" key="3">
    <source>
        <dbReference type="Proteomes" id="UP000239297"/>
    </source>
</evidence>
<gene>
    <name evidence="2" type="ORF">C4K88_13805</name>
</gene>
<name>A0A2S5IW56_9MICC</name>
<evidence type="ECO:0000313" key="2">
    <source>
        <dbReference type="EMBL" id="PPB48780.1"/>
    </source>
</evidence>
<protein>
    <submittedName>
        <fullName evidence="2">Uncharacterized protein</fullName>
    </submittedName>
</protein>
<comment type="caution">
    <text evidence="2">The sequence shown here is derived from an EMBL/GenBank/DDBJ whole genome shotgun (WGS) entry which is preliminary data.</text>
</comment>
<keyword evidence="1" id="KW-0812">Transmembrane</keyword>
<dbReference type="AlphaFoldDB" id="A0A2S5IW56"/>
<reference evidence="2 3" key="1">
    <citation type="journal article" date="2014" name="Int. J. Syst. Evol. Microbiol.">
        <title>Arthrobacter pityocampae sp. nov., isolated from Thaumetopoea pityocampa (Lep., Thaumetopoeidae).</title>
        <authorList>
            <person name="Ince I.A."/>
            <person name="Demirbag Z."/>
            <person name="Kati H."/>
        </authorList>
    </citation>
    <scope>NUCLEOTIDE SEQUENCE [LARGE SCALE GENOMIC DNA]</scope>
    <source>
        <strain evidence="2 3">Tp2</strain>
    </source>
</reference>
<dbReference type="Proteomes" id="UP000239297">
    <property type="component" value="Unassembled WGS sequence"/>
</dbReference>